<evidence type="ECO:0000256" key="7">
    <source>
        <dbReference type="ARBA" id="ARBA00035120"/>
    </source>
</evidence>
<dbReference type="PANTHER" id="PTHR28259">
    <property type="entry name" value="FLUORIDE EXPORT PROTEIN 1-RELATED"/>
    <property type="match status" value="1"/>
</dbReference>
<keyword evidence="2 10" id="KW-1003">Cell membrane</keyword>
<keyword evidence="6 10" id="KW-0407">Ion channel</keyword>
<dbReference type="Proteomes" id="UP000054804">
    <property type="component" value="Unassembled WGS sequence"/>
</dbReference>
<comment type="function">
    <text evidence="9 10">Fluoride-specific ion channel. Important for reducing fluoride concentration in the cell, thus reducing its toxicity.</text>
</comment>
<feature type="transmembrane region" description="Helical" evidence="10">
    <location>
        <begin position="38"/>
        <end position="60"/>
    </location>
</feature>
<proteinExistence type="inferred from homology"/>
<comment type="subcellular location">
    <subcellularLocation>
        <location evidence="1 10">Cell membrane</location>
        <topology evidence="1 10">Multi-pass membrane protein</topology>
    </subcellularLocation>
</comment>
<comment type="similarity">
    <text evidence="7 10">Belongs to the fluoride channel Fluc/FEX (TC 1.A.43) family.</text>
</comment>
<feature type="region of interest" description="Disordered" evidence="11">
    <location>
        <begin position="100"/>
        <end position="168"/>
    </location>
</feature>
<keyword evidence="10" id="KW-0479">Metal-binding</keyword>
<keyword evidence="10" id="KW-0406">Ion transport</keyword>
<gene>
    <name evidence="10" type="primary">fluC</name>
    <name evidence="10" type="synonym">crcB</name>
    <name evidence="12" type="ORF">AT728_34675</name>
</gene>
<evidence type="ECO:0000256" key="5">
    <source>
        <dbReference type="ARBA" id="ARBA00023136"/>
    </source>
</evidence>
<keyword evidence="3 10" id="KW-0812">Transmembrane</keyword>
<evidence type="ECO:0000256" key="6">
    <source>
        <dbReference type="ARBA" id="ARBA00023303"/>
    </source>
</evidence>
<evidence type="ECO:0000256" key="4">
    <source>
        <dbReference type="ARBA" id="ARBA00022989"/>
    </source>
</evidence>
<feature type="transmembrane region" description="Helical" evidence="10">
    <location>
        <begin position="66"/>
        <end position="89"/>
    </location>
</feature>
<evidence type="ECO:0000313" key="12">
    <source>
        <dbReference type="EMBL" id="KUF13595.1"/>
    </source>
</evidence>
<dbReference type="GO" id="GO:0062054">
    <property type="term" value="F:fluoride channel activity"/>
    <property type="evidence" value="ECO:0007669"/>
    <property type="project" value="UniProtKB-UniRule"/>
</dbReference>
<evidence type="ECO:0000256" key="1">
    <source>
        <dbReference type="ARBA" id="ARBA00004651"/>
    </source>
</evidence>
<comment type="activity regulation">
    <text evidence="10">Na(+) is not transported, but it plays an essential structural role and its presence is essential for fluoride channel function.</text>
</comment>
<keyword evidence="4 10" id="KW-1133">Transmembrane helix</keyword>
<feature type="transmembrane region" description="Helical" evidence="10">
    <location>
        <begin position="202"/>
        <end position="227"/>
    </location>
</feature>
<name>A0A0W7WSK2_9ACTN</name>
<dbReference type="Pfam" id="PF02537">
    <property type="entry name" value="CRCB"/>
    <property type="match status" value="1"/>
</dbReference>
<keyword evidence="13" id="KW-1185">Reference proteome</keyword>
<evidence type="ECO:0000256" key="3">
    <source>
        <dbReference type="ARBA" id="ARBA00022692"/>
    </source>
</evidence>
<keyword evidence="5 10" id="KW-0472">Membrane</keyword>
<evidence type="ECO:0000256" key="10">
    <source>
        <dbReference type="HAMAP-Rule" id="MF_00454"/>
    </source>
</evidence>
<dbReference type="GO" id="GO:0005886">
    <property type="term" value="C:plasma membrane"/>
    <property type="evidence" value="ECO:0007669"/>
    <property type="project" value="UniProtKB-SubCell"/>
</dbReference>
<feature type="transmembrane region" description="Helical" evidence="10">
    <location>
        <begin position="170"/>
        <end position="190"/>
    </location>
</feature>
<evidence type="ECO:0000256" key="2">
    <source>
        <dbReference type="ARBA" id="ARBA00022475"/>
    </source>
</evidence>
<evidence type="ECO:0000256" key="8">
    <source>
        <dbReference type="ARBA" id="ARBA00035585"/>
    </source>
</evidence>
<dbReference type="PANTHER" id="PTHR28259:SF1">
    <property type="entry name" value="FLUORIDE EXPORT PROTEIN 1-RELATED"/>
    <property type="match status" value="1"/>
</dbReference>
<accession>A0A0W7WSK2</accession>
<feature type="binding site" evidence="10">
    <location>
        <position position="181"/>
    </location>
    <ligand>
        <name>Na(+)</name>
        <dbReference type="ChEBI" id="CHEBI:29101"/>
        <note>structural</note>
    </ligand>
</feature>
<evidence type="ECO:0000256" key="11">
    <source>
        <dbReference type="SAM" id="MobiDB-lite"/>
    </source>
</evidence>
<dbReference type="InterPro" id="IPR003691">
    <property type="entry name" value="FluC"/>
</dbReference>
<dbReference type="HAMAP" id="MF_00454">
    <property type="entry name" value="FluC"/>
    <property type="match status" value="1"/>
</dbReference>
<evidence type="ECO:0000313" key="13">
    <source>
        <dbReference type="Proteomes" id="UP000054804"/>
    </source>
</evidence>
<dbReference type="RefSeq" id="WP_058852142.1">
    <property type="nucleotide sequence ID" value="NZ_LOCL01000073.1"/>
</dbReference>
<feature type="region of interest" description="Disordered" evidence="11">
    <location>
        <begin position="1"/>
        <end position="29"/>
    </location>
</feature>
<protein>
    <recommendedName>
        <fullName evidence="10">Fluoride-specific ion channel FluC</fullName>
    </recommendedName>
</protein>
<dbReference type="STRING" id="1765722.AT728_34675"/>
<dbReference type="GO" id="GO:0046872">
    <property type="term" value="F:metal ion binding"/>
    <property type="evidence" value="ECO:0007669"/>
    <property type="project" value="UniProtKB-KW"/>
</dbReference>
<keyword evidence="10" id="KW-0915">Sodium</keyword>
<dbReference type="GO" id="GO:0140114">
    <property type="term" value="P:cellular detoxification of fluoride"/>
    <property type="evidence" value="ECO:0007669"/>
    <property type="project" value="UniProtKB-UniRule"/>
</dbReference>
<feature type="binding site" evidence="10">
    <location>
        <position position="184"/>
    </location>
    <ligand>
        <name>Na(+)</name>
        <dbReference type="ChEBI" id="CHEBI:29101"/>
        <note>structural</note>
    </ligand>
</feature>
<evidence type="ECO:0000256" key="9">
    <source>
        <dbReference type="ARBA" id="ARBA00049940"/>
    </source>
</evidence>
<organism evidence="12 13">
    <name type="scientific">Streptomyces silvensis</name>
    <dbReference type="NCBI Taxonomy" id="1765722"/>
    <lineage>
        <taxon>Bacteria</taxon>
        <taxon>Bacillati</taxon>
        <taxon>Actinomycetota</taxon>
        <taxon>Actinomycetes</taxon>
        <taxon>Kitasatosporales</taxon>
        <taxon>Streptomycetaceae</taxon>
        <taxon>Streptomyces</taxon>
    </lineage>
</organism>
<comment type="catalytic activity">
    <reaction evidence="8">
        <text>fluoride(in) = fluoride(out)</text>
        <dbReference type="Rhea" id="RHEA:76159"/>
        <dbReference type="ChEBI" id="CHEBI:17051"/>
    </reaction>
    <physiologicalReaction direction="left-to-right" evidence="8">
        <dbReference type="Rhea" id="RHEA:76160"/>
    </physiologicalReaction>
</comment>
<feature type="compositionally biased region" description="Low complexity" evidence="11">
    <location>
        <begin position="149"/>
        <end position="163"/>
    </location>
</feature>
<feature type="compositionally biased region" description="Low complexity" evidence="11">
    <location>
        <begin position="100"/>
        <end position="141"/>
    </location>
</feature>
<keyword evidence="10" id="KW-0813">Transport</keyword>
<reference evidence="12 13" key="1">
    <citation type="submission" date="2015-12" db="EMBL/GenBank/DDBJ databases">
        <title>Draft genome sequence of Streptomyces silvensis ATCC 53525, a producer of novel hormone antagonists.</title>
        <authorList>
            <person name="Johnston C.W."/>
            <person name="Li Y."/>
            <person name="Magarvey N.A."/>
        </authorList>
    </citation>
    <scope>NUCLEOTIDE SEQUENCE [LARGE SCALE GENOMIC DNA]</scope>
    <source>
        <strain evidence="12 13">ATCC 53525</strain>
    </source>
</reference>
<dbReference type="EMBL" id="LOCL01000073">
    <property type="protein sequence ID" value="KUF13595.1"/>
    <property type="molecule type" value="Genomic_DNA"/>
</dbReference>
<sequence>MSMGADRRSAGTGEPIDPDVGPAAAATPPGLLRGQGPVVAVVAVGGALGAAARYGATLIWPVATGAFPWTTLAVNVAGCAAIGVLMVLVAEGADLAEGAEVTETAETADTAETNEVTDVPGASGAPGSAGATEAAKAAELTEAAERTDSTASTGSTGSTTSTARRPAHPLLRPFLGTGVLGGFTTFSTYTMDVERLAAAGHLRTALACLALTLLAALAAVWCAAALTRRAVTRRRARASRAGEDR</sequence>
<comment type="caution">
    <text evidence="12">The sequence shown here is derived from an EMBL/GenBank/DDBJ whole genome shotgun (WGS) entry which is preliminary data.</text>
</comment>
<dbReference type="AlphaFoldDB" id="A0A0W7WSK2"/>